<dbReference type="SMART" id="SM00487">
    <property type="entry name" value="DEXDc"/>
    <property type="match status" value="1"/>
</dbReference>
<feature type="region of interest" description="Disordered" evidence="11">
    <location>
        <begin position="25"/>
        <end position="151"/>
    </location>
</feature>
<dbReference type="SMART" id="SM00184">
    <property type="entry name" value="RING"/>
    <property type="match status" value="1"/>
</dbReference>
<dbReference type="Gene3D" id="3.40.50.300">
    <property type="entry name" value="P-loop containing nucleotide triphosphate hydrolases"/>
    <property type="match status" value="1"/>
</dbReference>
<evidence type="ECO:0000259" key="13">
    <source>
        <dbReference type="PROSITE" id="PS51192"/>
    </source>
</evidence>
<dbReference type="PROSITE" id="PS00690">
    <property type="entry name" value="DEAH_ATP_HELICASE"/>
    <property type="match status" value="1"/>
</dbReference>
<comment type="caution">
    <text evidence="15">The sequence shown here is derived from an EMBL/GenBank/DDBJ whole genome shotgun (WGS) entry which is preliminary data.</text>
</comment>
<dbReference type="Gene3D" id="3.30.40.10">
    <property type="entry name" value="Zinc/RING finger domain, C3HC4 (zinc finger)"/>
    <property type="match status" value="1"/>
</dbReference>
<evidence type="ECO:0000313" key="16">
    <source>
        <dbReference type="Proteomes" id="UP000242146"/>
    </source>
</evidence>
<dbReference type="STRING" id="101127.A0A1X2G739"/>
<dbReference type="GO" id="GO:0004386">
    <property type="term" value="F:helicase activity"/>
    <property type="evidence" value="ECO:0007669"/>
    <property type="project" value="UniProtKB-KW"/>
</dbReference>
<evidence type="ECO:0000256" key="7">
    <source>
        <dbReference type="ARBA" id="ARBA00022806"/>
    </source>
</evidence>
<evidence type="ECO:0000256" key="10">
    <source>
        <dbReference type="PROSITE-ProRule" id="PRU00175"/>
    </source>
</evidence>
<dbReference type="GO" id="GO:0008270">
    <property type="term" value="F:zinc ion binding"/>
    <property type="evidence" value="ECO:0007669"/>
    <property type="project" value="UniProtKB-KW"/>
</dbReference>
<dbReference type="InterPro" id="IPR038718">
    <property type="entry name" value="SNF2-like_sf"/>
</dbReference>
<feature type="compositionally biased region" description="Polar residues" evidence="11">
    <location>
        <begin position="106"/>
        <end position="119"/>
    </location>
</feature>
<dbReference type="InterPro" id="IPR002464">
    <property type="entry name" value="DNA/RNA_helicase_DEAH_CS"/>
</dbReference>
<keyword evidence="8" id="KW-0862">Zinc</keyword>
<dbReference type="GO" id="GO:0008094">
    <property type="term" value="F:ATP-dependent activity, acting on DNA"/>
    <property type="evidence" value="ECO:0007669"/>
    <property type="project" value="EnsemblFungi"/>
</dbReference>
<evidence type="ECO:0000259" key="12">
    <source>
        <dbReference type="PROSITE" id="PS50089"/>
    </source>
</evidence>
<keyword evidence="16" id="KW-1185">Reference proteome</keyword>
<dbReference type="CDD" id="cd18793">
    <property type="entry name" value="SF2_C_SNF"/>
    <property type="match status" value="1"/>
</dbReference>
<dbReference type="InterPro" id="IPR027417">
    <property type="entry name" value="P-loop_NTPase"/>
</dbReference>
<keyword evidence="5 10" id="KW-0863">Zinc-finger</keyword>
<sequence>MKTRSQIKRSISAASISELFSKKAKVEDLSDMESVRHDTTPPAAAGPSSSVSLTPDFASSPSSHDLQTPNGVFDTPEESDDQQDEDEDEDEDFESNSSTDDDAATPQDQSQDPDNGSNTESDDDIPIRTVAARRRASRPNRAGRRERRPQLSWNKKVAAQLCSQHPELETVWDDLRTKNTQEIVPIEQPDYITVSLLPFQRYGVAWMIHQEQNDDFKGGILADEMGMGKTLQTLTLLLSDSKKPNLVIAPAVAIIQWKNEIEKFTVNNVKINIFHGSNRTASRAELEGYDIVITTYSTMENMFRRQQSGVKRNDRMVKEKSLLHTIHWHRIILDEAHNIKDRSNNSARACFNLKGNFKWSLTGTPLQNRVGELYSLIRFMQADPFAYYYCKLCPCKCINWSFDNNRTCTECNHRPMDHVCWWNNEVLKPIQRDGYVGEGKEAMDKLRLLLDHTMLRRTKEQCADDLGLPPRTVVVRRDVFNADEEEVYTSLFRNTARQFNSYMEQGTVLNHYANIFELLTRMRQCADHPDLVTKRNSVNMQLVCGLCNEPPEDAIKSECRHVFCSGCAKQYVDSFEAMDEDDGSVLRCPTCFAKFTINLYQPPVELDVGHGEHKAFSKTSIVNRIDMTKWRSSTKIEALYEELSKLRSDSRSVKSIVFSQFVNFLDLVYWRLSRAGFNCVRLDGTMSPEQRDAAIQYFMTEPNATVFLISLKAGGVALNLTEASRVFICDPWWNPSAELQAMDRIHRLGQYRPVRITRMIIENSIESRIVKLQEKKMALVNSTIDRDQSAMDRLSVEDLRFLFSM</sequence>
<dbReference type="InterPro" id="IPR001841">
    <property type="entry name" value="Znf_RING"/>
</dbReference>
<evidence type="ECO:0000256" key="4">
    <source>
        <dbReference type="ARBA" id="ARBA00022741"/>
    </source>
</evidence>
<dbReference type="EMBL" id="MCGT01000036">
    <property type="protein sequence ID" value="ORX46751.1"/>
    <property type="molecule type" value="Genomic_DNA"/>
</dbReference>
<dbReference type="InterPro" id="IPR014001">
    <property type="entry name" value="Helicase_ATP-bd"/>
</dbReference>
<evidence type="ECO:0000256" key="11">
    <source>
        <dbReference type="SAM" id="MobiDB-lite"/>
    </source>
</evidence>
<dbReference type="GO" id="GO:0031463">
    <property type="term" value="C:Cul3-RING ubiquitin ligase complex"/>
    <property type="evidence" value="ECO:0007669"/>
    <property type="project" value="EnsemblFungi"/>
</dbReference>
<dbReference type="InterPro" id="IPR013083">
    <property type="entry name" value="Znf_RING/FYVE/PHD"/>
</dbReference>
<evidence type="ECO:0000256" key="5">
    <source>
        <dbReference type="ARBA" id="ARBA00022771"/>
    </source>
</evidence>
<keyword evidence="3" id="KW-0479">Metal-binding</keyword>
<feature type="domain" description="Helicase C-terminal" evidence="14">
    <location>
        <begin position="638"/>
        <end position="788"/>
    </location>
</feature>
<evidence type="ECO:0000313" key="15">
    <source>
        <dbReference type="EMBL" id="ORX46751.1"/>
    </source>
</evidence>
<dbReference type="GO" id="GO:0008104">
    <property type="term" value="P:intracellular protein localization"/>
    <property type="evidence" value="ECO:0007669"/>
    <property type="project" value="EnsemblFungi"/>
</dbReference>
<dbReference type="GO" id="GO:0006511">
    <property type="term" value="P:ubiquitin-dependent protein catabolic process"/>
    <property type="evidence" value="ECO:0007669"/>
    <property type="project" value="EnsemblFungi"/>
</dbReference>
<dbReference type="GO" id="GO:0009411">
    <property type="term" value="P:response to UV"/>
    <property type="evidence" value="ECO:0007669"/>
    <property type="project" value="EnsemblFungi"/>
</dbReference>
<dbReference type="PANTHER" id="PTHR45626">
    <property type="entry name" value="TRANSCRIPTION TERMINATION FACTOR 2-RELATED"/>
    <property type="match status" value="1"/>
</dbReference>
<evidence type="ECO:0000256" key="2">
    <source>
        <dbReference type="ARBA" id="ARBA00007025"/>
    </source>
</evidence>
<dbReference type="InterPro" id="IPR001650">
    <property type="entry name" value="Helicase_C-like"/>
</dbReference>
<feature type="compositionally biased region" description="Polar residues" evidence="11">
    <location>
        <begin position="51"/>
        <end position="70"/>
    </location>
</feature>
<evidence type="ECO:0000256" key="9">
    <source>
        <dbReference type="ARBA" id="ARBA00022840"/>
    </source>
</evidence>
<dbReference type="Pfam" id="PF00097">
    <property type="entry name" value="zf-C3HC4"/>
    <property type="match status" value="1"/>
</dbReference>
<comment type="similarity">
    <text evidence="2">Belongs to the SNF2/RAD54 helicase family.</text>
</comment>
<dbReference type="InterPro" id="IPR017907">
    <property type="entry name" value="Znf_RING_CS"/>
</dbReference>
<dbReference type="InterPro" id="IPR049730">
    <property type="entry name" value="SNF2/RAD54-like_C"/>
</dbReference>
<dbReference type="InterPro" id="IPR000330">
    <property type="entry name" value="SNF2_N"/>
</dbReference>
<name>A0A1X2G739_9FUNG</name>
<dbReference type="CDD" id="cd18008">
    <property type="entry name" value="DEXDc_SHPRH-like"/>
    <property type="match status" value="1"/>
</dbReference>
<reference evidence="15 16" key="1">
    <citation type="submission" date="2016-07" db="EMBL/GenBank/DDBJ databases">
        <title>Pervasive Adenine N6-methylation of Active Genes in Fungi.</title>
        <authorList>
            <consortium name="DOE Joint Genome Institute"/>
            <person name="Mondo S.J."/>
            <person name="Dannebaum R.O."/>
            <person name="Kuo R.C."/>
            <person name="Labutti K."/>
            <person name="Haridas S."/>
            <person name="Kuo A."/>
            <person name="Salamov A."/>
            <person name="Ahrendt S.R."/>
            <person name="Lipzen A."/>
            <person name="Sullivan W."/>
            <person name="Andreopoulos W.B."/>
            <person name="Clum A."/>
            <person name="Lindquist E."/>
            <person name="Daum C."/>
            <person name="Ramamoorthy G.K."/>
            <person name="Gryganskyi A."/>
            <person name="Culley D."/>
            <person name="Magnuson J.K."/>
            <person name="James T.Y."/>
            <person name="O'Malley M.A."/>
            <person name="Stajich J.E."/>
            <person name="Spatafora J.W."/>
            <person name="Visel A."/>
            <person name="Grigoriev I.V."/>
        </authorList>
    </citation>
    <scope>NUCLEOTIDE SEQUENCE [LARGE SCALE GENOMIC DNA]</scope>
    <source>
        <strain evidence="15 16">NRRL 3301</strain>
    </source>
</reference>
<dbReference type="PROSITE" id="PS51194">
    <property type="entry name" value="HELICASE_CTER"/>
    <property type="match status" value="1"/>
</dbReference>
<dbReference type="InterPro" id="IPR018957">
    <property type="entry name" value="Znf_C3HC4_RING-type"/>
</dbReference>
<dbReference type="GO" id="GO:0000113">
    <property type="term" value="C:nucleotide-excision repair factor 4 complex"/>
    <property type="evidence" value="ECO:0007669"/>
    <property type="project" value="EnsemblFungi"/>
</dbReference>
<evidence type="ECO:0000259" key="14">
    <source>
        <dbReference type="PROSITE" id="PS51194"/>
    </source>
</evidence>
<dbReference type="OrthoDB" id="448448at2759"/>
<dbReference type="SMART" id="SM00490">
    <property type="entry name" value="HELICc"/>
    <property type="match status" value="1"/>
</dbReference>
<proteinExistence type="inferred from homology"/>
<dbReference type="GO" id="GO:0005524">
    <property type="term" value="F:ATP binding"/>
    <property type="evidence" value="ECO:0007669"/>
    <property type="project" value="UniProtKB-KW"/>
</dbReference>
<dbReference type="PROSITE" id="PS51192">
    <property type="entry name" value="HELICASE_ATP_BIND_1"/>
    <property type="match status" value="1"/>
</dbReference>
<dbReference type="SUPFAM" id="SSF52540">
    <property type="entry name" value="P-loop containing nucleoside triphosphate hydrolases"/>
    <property type="match status" value="2"/>
</dbReference>
<keyword evidence="9" id="KW-0067">ATP-binding</keyword>
<dbReference type="InterPro" id="IPR050628">
    <property type="entry name" value="SNF2_RAD54_helicase_TF"/>
</dbReference>
<evidence type="ECO:0000256" key="3">
    <source>
        <dbReference type="ARBA" id="ARBA00022723"/>
    </source>
</evidence>
<keyword evidence="6" id="KW-0378">Hydrolase</keyword>
<dbReference type="AlphaFoldDB" id="A0A1X2G739"/>
<keyword evidence="4" id="KW-0547">Nucleotide-binding</keyword>
<evidence type="ECO:0000256" key="6">
    <source>
        <dbReference type="ARBA" id="ARBA00022801"/>
    </source>
</evidence>
<dbReference type="PANTHER" id="PTHR45626:SF12">
    <property type="entry name" value="DNA REPAIR PROTEIN RAD16"/>
    <property type="match status" value="1"/>
</dbReference>
<dbReference type="GO" id="GO:0016787">
    <property type="term" value="F:hydrolase activity"/>
    <property type="evidence" value="ECO:0007669"/>
    <property type="project" value="UniProtKB-KW"/>
</dbReference>
<feature type="compositionally biased region" description="Acidic residues" evidence="11">
    <location>
        <begin position="75"/>
        <end position="103"/>
    </location>
</feature>
<accession>A0A1X2G739</accession>
<protein>
    <submittedName>
        <fullName evidence="15">Uncharacterized protein</fullName>
    </submittedName>
</protein>
<comment type="subcellular location">
    <subcellularLocation>
        <location evidence="1">Nucleus</location>
    </subcellularLocation>
</comment>
<evidence type="ECO:0000256" key="8">
    <source>
        <dbReference type="ARBA" id="ARBA00022833"/>
    </source>
</evidence>
<dbReference type="Gene3D" id="3.40.50.10810">
    <property type="entry name" value="Tandem AAA-ATPase domain"/>
    <property type="match status" value="1"/>
</dbReference>
<evidence type="ECO:0000256" key="1">
    <source>
        <dbReference type="ARBA" id="ARBA00004123"/>
    </source>
</evidence>
<organism evidence="15 16">
    <name type="scientific">Hesseltinella vesiculosa</name>
    <dbReference type="NCBI Taxonomy" id="101127"/>
    <lineage>
        <taxon>Eukaryota</taxon>
        <taxon>Fungi</taxon>
        <taxon>Fungi incertae sedis</taxon>
        <taxon>Mucoromycota</taxon>
        <taxon>Mucoromycotina</taxon>
        <taxon>Mucoromycetes</taxon>
        <taxon>Mucorales</taxon>
        <taxon>Cunninghamellaceae</taxon>
        <taxon>Hesseltinella</taxon>
    </lineage>
</organism>
<dbReference type="PROSITE" id="PS50089">
    <property type="entry name" value="ZF_RING_2"/>
    <property type="match status" value="1"/>
</dbReference>
<feature type="domain" description="RING-type" evidence="12">
    <location>
        <begin position="544"/>
        <end position="591"/>
    </location>
</feature>
<dbReference type="GO" id="GO:0004842">
    <property type="term" value="F:ubiquitin-protein transferase activity"/>
    <property type="evidence" value="ECO:0007669"/>
    <property type="project" value="EnsemblFungi"/>
</dbReference>
<feature type="compositionally biased region" description="Low complexity" evidence="11">
    <location>
        <begin position="41"/>
        <end position="50"/>
    </location>
</feature>
<dbReference type="Pfam" id="PF00271">
    <property type="entry name" value="Helicase_C"/>
    <property type="match status" value="1"/>
</dbReference>
<feature type="compositionally biased region" description="Basic and acidic residues" evidence="11">
    <location>
        <begin position="25"/>
        <end position="39"/>
    </location>
</feature>
<feature type="compositionally biased region" description="Basic residues" evidence="11">
    <location>
        <begin position="131"/>
        <end position="147"/>
    </location>
</feature>
<dbReference type="GO" id="GO:0070911">
    <property type="term" value="P:global genome nucleotide-excision repair"/>
    <property type="evidence" value="ECO:0007669"/>
    <property type="project" value="EnsemblFungi"/>
</dbReference>
<dbReference type="Proteomes" id="UP000242146">
    <property type="component" value="Unassembled WGS sequence"/>
</dbReference>
<feature type="domain" description="Helicase ATP-binding" evidence="13">
    <location>
        <begin position="210"/>
        <end position="383"/>
    </location>
</feature>
<keyword evidence="7" id="KW-0347">Helicase</keyword>
<dbReference type="GO" id="GO:0000715">
    <property type="term" value="P:nucleotide-excision repair, DNA damage recognition"/>
    <property type="evidence" value="ECO:0007669"/>
    <property type="project" value="EnsemblFungi"/>
</dbReference>
<dbReference type="Pfam" id="PF00176">
    <property type="entry name" value="SNF2-rel_dom"/>
    <property type="match status" value="2"/>
</dbReference>
<gene>
    <name evidence="15" type="ORF">DM01DRAFT_1386100</name>
</gene>
<dbReference type="SUPFAM" id="SSF57850">
    <property type="entry name" value="RING/U-box"/>
    <property type="match status" value="1"/>
</dbReference>
<dbReference type="PROSITE" id="PS00518">
    <property type="entry name" value="ZF_RING_1"/>
    <property type="match status" value="1"/>
</dbReference>